<protein>
    <submittedName>
        <fullName evidence="1">Uncharacterized protein</fullName>
    </submittedName>
</protein>
<comment type="caution">
    <text evidence="1">The sequence shown here is derived from an EMBL/GenBank/DDBJ whole genome shotgun (WGS) entry which is preliminary data.</text>
</comment>
<name>X1VAC1_9ZZZZ</name>
<sequence length="63" mass="7290">MFLVRGKKGETFRLDEAIGDEVVYNSEYKFAWFGKPPDVLRPKLLWTNEYLDNGVNHVTGSQI</sequence>
<dbReference type="EMBL" id="BARW01027195">
    <property type="protein sequence ID" value="GAJ13727.1"/>
    <property type="molecule type" value="Genomic_DNA"/>
</dbReference>
<proteinExistence type="predicted"/>
<reference evidence="1" key="1">
    <citation type="journal article" date="2014" name="Front. Microbiol.">
        <title>High frequency of phylogenetically diverse reductive dehalogenase-homologous genes in deep subseafloor sedimentary metagenomes.</title>
        <authorList>
            <person name="Kawai M."/>
            <person name="Futagami T."/>
            <person name="Toyoda A."/>
            <person name="Takaki Y."/>
            <person name="Nishi S."/>
            <person name="Hori S."/>
            <person name="Arai W."/>
            <person name="Tsubouchi T."/>
            <person name="Morono Y."/>
            <person name="Uchiyama I."/>
            <person name="Ito T."/>
            <person name="Fujiyama A."/>
            <person name="Inagaki F."/>
            <person name="Takami H."/>
        </authorList>
    </citation>
    <scope>NUCLEOTIDE SEQUENCE</scope>
    <source>
        <strain evidence="1">Expedition CK06-06</strain>
    </source>
</reference>
<accession>X1VAC1</accession>
<organism evidence="1">
    <name type="scientific">marine sediment metagenome</name>
    <dbReference type="NCBI Taxonomy" id="412755"/>
    <lineage>
        <taxon>unclassified sequences</taxon>
        <taxon>metagenomes</taxon>
        <taxon>ecological metagenomes</taxon>
    </lineage>
</organism>
<evidence type="ECO:0000313" key="1">
    <source>
        <dbReference type="EMBL" id="GAJ13727.1"/>
    </source>
</evidence>
<gene>
    <name evidence="1" type="ORF">S12H4_44177</name>
</gene>
<dbReference type="AlphaFoldDB" id="X1VAC1"/>